<dbReference type="EMBL" id="JBBPBM010000010">
    <property type="protein sequence ID" value="KAK8565952.1"/>
    <property type="molecule type" value="Genomic_DNA"/>
</dbReference>
<organism evidence="1 2">
    <name type="scientific">Hibiscus sabdariffa</name>
    <name type="common">roselle</name>
    <dbReference type="NCBI Taxonomy" id="183260"/>
    <lineage>
        <taxon>Eukaryota</taxon>
        <taxon>Viridiplantae</taxon>
        <taxon>Streptophyta</taxon>
        <taxon>Embryophyta</taxon>
        <taxon>Tracheophyta</taxon>
        <taxon>Spermatophyta</taxon>
        <taxon>Magnoliopsida</taxon>
        <taxon>eudicotyledons</taxon>
        <taxon>Gunneridae</taxon>
        <taxon>Pentapetalae</taxon>
        <taxon>rosids</taxon>
        <taxon>malvids</taxon>
        <taxon>Malvales</taxon>
        <taxon>Malvaceae</taxon>
        <taxon>Malvoideae</taxon>
        <taxon>Hibiscus</taxon>
    </lineage>
</organism>
<protein>
    <recommendedName>
        <fullName evidence="3">Reverse transcriptase zinc-binding domain-containing protein</fullName>
    </recommendedName>
</protein>
<gene>
    <name evidence="1" type="ORF">V6N12_059496</name>
</gene>
<name>A0ABR2EXL6_9ROSI</name>
<evidence type="ECO:0008006" key="3">
    <source>
        <dbReference type="Google" id="ProtNLM"/>
    </source>
</evidence>
<proteinExistence type="predicted"/>
<sequence length="240" mass="27331">MKIGYRLLTDNDSLWTQVLKTKYKWSEVMSLSIGCRVCSRLWTRICSIWDYLKECISWDIRDGNTTDFWYDQWIGKDDRRALSCLMTATLRPLMVAEMMSEIGERDWDRLVTILPRERLERTASVHPPRSGSAFHVRILTNVERVRCHIVTSELCEICGGGREDVEHVLTFCFAARGVWMRALPPEVMEGRCLGIVSMNFVLLPADIATLVEEELMGAPSAIIMPLLEVTETSLANGGVV</sequence>
<accession>A0ABR2EXL6</accession>
<evidence type="ECO:0000313" key="1">
    <source>
        <dbReference type="EMBL" id="KAK8565952.1"/>
    </source>
</evidence>
<evidence type="ECO:0000313" key="2">
    <source>
        <dbReference type="Proteomes" id="UP001472677"/>
    </source>
</evidence>
<keyword evidence="2" id="KW-1185">Reference proteome</keyword>
<reference evidence="1 2" key="1">
    <citation type="journal article" date="2024" name="G3 (Bethesda)">
        <title>Genome assembly of Hibiscus sabdariffa L. provides insights into metabolisms of medicinal natural products.</title>
        <authorList>
            <person name="Kim T."/>
        </authorList>
    </citation>
    <scope>NUCLEOTIDE SEQUENCE [LARGE SCALE GENOMIC DNA]</scope>
    <source>
        <strain evidence="1">TK-2024</strain>
        <tissue evidence="1">Old leaves</tissue>
    </source>
</reference>
<dbReference type="Proteomes" id="UP001472677">
    <property type="component" value="Unassembled WGS sequence"/>
</dbReference>
<comment type="caution">
    <text evidence="1">The sequence shown here is derived from an EMBL/GenBank/DDBJ whole genome shotgun (WGS) entry which is preliminary data.</text>
</comment>